<gene>
    <name evidence="2" type="ORF">B0J11DRAFT_522180</name>
</gene>
<feature type="compositionally biased region" description="Basic and acidic residues" evidence="1">
    <location>
        <begin position="222"/>
        <end position="242"/>
    </location>
</feature>
<feature type="region of interest" description="Disordered" evidence="1">
    <location>
        <begin position="64"/>
        <end position="126"/>
    </location>
</feature>
<protein>
    <submittedName>
        <fullName evidence="2">Uncharacterized protein</fullName>
    </submittedName>
</protein>
<dbReference type="Proteomes" id="UP000700596">
    <property type="component" value="Unassembled WGS sequence"/>
</dbReference>
<comment type="caution">
    <text evidence="2">The sequence shown here is derived from an EMBL/GenBank/DDBJ whole genome shotgun (WGS) entry which is preliminary data.</text>
</comment>
<keyword evidence="3" id="KW-1185">Reference proteome</keyword>
<accession>A0A9P9E8J8</accession>
<dbReference type="OrthoDB" id="3796480at2759"/>
<evidence type="ECO:0000313" key="2">
    <source>
        <dbReference type="EMBL" id="KAH7132636.1"/>
    </source>
</evidence>
<organism evidence="2 3">
    <name type="scientific">Dendryphion nanum</name>
    <dbReference type="NCBI Taxonomy" id="256645"/>
    <lineage>
        <taxon>Eukaryota</taxon>
        <taxon>Fungi</taxon>
        <taxon>Dikarya</taxon>
        <taxon>Ascomycota</taxon>
        <taxon>Pezizomycotina</taxon>
        <taxon>Dothideomycetes</taxon>
        <taxon>Pleosporomycetidae</taxon>
        <taxon>Pleosporales</taxon>
        <taxon>Torulaceae</taxon>
        <taxon>Dendryphion</taxon>
    </lineage>
</organism>
<feature type="region of interest" description="Disordered" evidence="1">
    <location>
        <begin position="215"/>
        <end position="248"/>
    </location>
</feature>
<evidence type="ECO:0000256" key="1">
    <source>
        <dbReference type="SAM" id="MobiDB-lite"/>
    </source>
</evidence>
<name>A0A9P9E8J8_9PLEO</name>
<dbReference type="AlphaFoldDB" id="A0A9P9E8J8"/>
<dbReference type="EMBL" id="JAGMWT010000003">
    <property type="protein sequence ID" value="KAH7132636.1"/>
    <property type="molecule type" value="Genomic_DNA"/>
</dbReference>
<sequence length="248" mass="27304">MSSFSITDLDSHIANLQSQLTFLASALDATDHTDPEWLASDLITLKGKTSMLSDDMRRVRKRMANEGVRVKERPANKRSRLSIEGSKRESLTNEDPGGQITPTKRADGDLEQSGIKGSANKSTEDDGGYQVQYIDVTEEVNRRLRESRLRQLMNSPITSQKRKFEALEGADDVELGDTPGETGVQDGSGLDLDVFKSPTKKIRTSGAFTQVASLNGGFRAGSKSEKDDGVREGPDGRLDRVSVKRRRM</sequence>
<proteinExistence type="predicted"/>
<evidence type="ECO:0000313" key="3">
    <source>
        <dbReference type="Proteomes" id="UP000700596"/>
    </source>
</evidence>
<reference evidence="2" key="1">
    <citation type="journal article" date="2021" name="Nat. Commun.">
        <title>Genetic determinants of endophytism in the Arabidopsis root mycobiome.</title>
        <authorList>
            <person name="Mesny F."/>
            <person name="Miyauchi S."/>
            <person name="Thiergart T."/>
            <person name="Pickel B."/>
            <person name="Atanasova L."/>
            <person name="Karlsson M."/>
            <person name="Huettel B."/>
            <person name="Barry K.W."/>
            <person name="Haridas S."/>
            <person name="Chen C."/>
            <person name="Bauer D."/>
            <person name="Andreopoulos W."/>
            <person name="Pangilinan J."/>
            <person name="LaButti K."/>
            <person name="Riley R."/>
            <person name="Lipzen A."/>
            <person name="Clum A."/>
            <person name="Drula E."/>
            <person name="Henrissat B."/>
            <person name="Kohler A."/>
            <person name="Grigoriev I.V."/>
            <person name="Martin F.M."/>
            <person name="Hacquard S."/>
        </authorList>
    </citation>
    <scope>NUCLEOTIDE SEQUENCE</scope>
    <source>
        <strain evidence="2">MPI-CAGE-CH-0243</strain>
    </source>
</reference>